<dbReference type="PANTHER" id="PTHR14224:SF9">
    <property type="entry name" value="LEUCINE-RICH REPEAT-CONTAINING PROTEIN 14"/>
    <property type="match status" value="1"/>
</dbReference>
<keyword evidence="6" id="KW-1185">Reference proteome</keyword>
<dbReference type="EMBL" id="KB102270">
    <property type="protein sequence ID" value="ELK35720.1"/>
    <property type="molecule type" value="Genomic_DNA"/>
</dbReference>
<dbReference type="AlphaFoldDB" id="L5MBS3"/>
<evidence type="ECO:0000313" key="6">
    <source>
        <dbReference type="Proteomes" id="UP000010556"/>
    </source>
</evidence>
<keyword evidence="2" id="KW-0963">Cytoplasm</keyword>
<reference evidence="6" key="1">
    <citation type="journal article" date="2013" name="Science">
        <title>Comparative analysis of bat genomes provides insight into the evolution of flight and immunity.</title>
        <authorList>
            <person name="Zhang G."/>
            <person name="Cowled C."/>
            <person name="Shi Z."/>
            <person name="Huang Z."/>
            <person name="Bishop-Lilly K.A."/>
            <person name="Fang X."/>
            <person name="Wynne J.W."/>
            <person name="Xiong Z."/>
            <person name="Baker M.L."/>
            <person name="Zhao W."/>
            <person name="Tachedjian M."/>
            <person name="Zhu Y."/>
            <person name="Zhou P."/>
            <person name="Jiang X."/>
            <person name="Ng J."/>
            <person name="Yang L."/>
            <person name="Wu L."/>
            <person name="Xiao J."/>
            <person name="Feng Y."/>
            <person name="Chen Y."/>
            <person name="Sun X."/>
            <person name="Zhang Y."/>
            <person name="Marsh G.A."/>
            <person name="Crameri G."/>
            <person name="Broder C.C."/>
            <person name="Frey K.G."/>
            <person name="Wang L.F."/>
            <person name="Wang J."/>
        </authorList>
    </citation>
    <scope>NUCLEOTIDE SEQUENCE [LARGE SCALE GENOMIC DNA]</scope>
</reference>
<protein>
    <submittedName>
        <fullName evidence="5">Putative PRAME family member 25</fullName>
    </submittedName>
</protein>
<evidence type="ECO:0000256" key="4">
    <source>
        <dbReference type="ARBA" id="ARBA00022737"/>
    </source>
</evidence>
<proteinExistence type="predicted"/>
<evidence type="ECO:0000256" key="2">
    <source>
        <dbReference type="ARBA" id="ARBA00022490"/>
    </source>
</evidence>
<evidence type="ECO:0000313" key="5">
    <source>
        <dbReference type="EMBL" id="ELK35720.1"/>
    </source>
</evidence>
<evidence type="ECO:0000256" key="3">
    <source>
        <dbReference type="ARBA" id="ARBA00022614"/>
    </source>
</evidence>
<dbReference type="Proteomes" id="UP000010556">
    <property type="component" value="Unassembled WGS sequence"/>
</dbReference>
<organism evidence="5 6">
    <name type="scientific">Myotis davidii</name>
    <name type="common">David's myotis</name>
    <dbReference type="NCBI Taxonomy" id="225400"/>
    <lineage>
        <taxon>Eukaryota</taxon>
        <taxon>Metazoa</taxon>
        <taxon>Chordata</taxon>
        <taxon>Craniata</taxon>
        <taxon>Vertebrata</taxon>
        <taxon>Euteleostomi</taxon>
        <taxon>Mammalia</taxon>
        <taxon>Eutheria</taxon>
        <taxon>Laurasiatheria</taxon>
        <taxon>Chiroptera</taxon>
        <taxon>Yangochiroptera</taxon>
        <taxon>Vespertilionidae</taxon>
        <taxon>Myotis</taxon>
    </lineage>
</organism>
<comment type="subcellular location">
    <subcellularLocation>
        <location evidence="1">Cytoplasm</location>
    </subcellularLocation>
</comment>
<dbReference type="InterPro" id="IPR050694">
    <property type="entry name" value="LRRC14/PRAME"/>
</dbReference>
<keyword evidence="3" id="KW-0433">Leucine-rich repeat</keyword>
<gene>
    <name evidence="5" type="ORF">MDA_GLEAN10000227</name>
</gene>
<accession>L5MBS3</accession>
<evidence type="ECO:0000256" key="1">
    <source>
        <dbReference type="ARBA" id="ARBA00004496"/>
    </source>
</evidence>
<dbReference type="PANTHER" id="PTHR14224">
    <property type="entry name" value="SIMILAR TO PREFERENTIALLY EXPRESSED ANTIGEN IN MELANOMA-LIKE 3"/>
    <property type="match status" value="1"/>
</dbReference>
<sequence>MLRDEASAIAALEWLPMERFPPLFMAAFAGKHSRVLKAMVQAWPFPCLPLGALMNHRQPYQDILQDVLEGLDALLAQDTRPRYGGLSSLVAPWGSEQLQLGSGSVQGQRES</sequence>
<keyword evidence="4" id="KW-0677">Repeat</keyword>
<name>L5MBS3_MYODS</name>
<dbReference type="GO" id="GO:0005737">
    <property type="term" value="C:cytoplasm"/>
    <property type="evidence" value="ECO:0007669"/>
    <property type="project" value="UniProtKB-SubCell"/>
</dbReference>